<feature type="domain" description="Phosphatidylinositol N-acetylglucosaminyltransferase subunit H conserved" evidence="3">
    <location>
        <begin position="90"/>
        <end position="163"/>
    </location>
</feature>
<dbReference type="PANTHER" id="PTHR15231">
    <property type="entry name" value="PHOSPHATIDYLINOSITOL N-ACETYLGLUCOSAMINYLTRANSFERASE SUBUNIT H"/>
    <property type="match status" value="1"/>
</dbReference>
<comment type="similarity">
    <text evidence="2">Belongs to the PIGH family.</text>
</comment>
<dbReference type="UniPathway" id="UPA00196"/>
<dbReference type="PANTHER" id="PTHR15231:SF1">
    <property type="entry name" value="PHOSPHATIDYLINOSITOL N-ACETYLGLUCOSAMINYLTRANSFERASE SUBUNIT H"/>
    <property type="match status" value="1"/>
</dbReference>
<evidence type="ECO:0000259" key="3">
    <source>
        <dbReference type="Pfam" id="PF10181"/>
    </source>
</evidence>
<dbReference type="GO" id="GO:0000506">
    <property type="term" value="C:glycosylphosphatidylinositol-N-acetylglucosaminyltransferase (GPI-GnT) complex"/>
    <property type="evidence" value="ECO:0007669"/>
    <property type="project" value="InterPro"/>
</dbReference>
<dbReference type="EMBL" id="BDGX01000037">
    <property type="protein sequence ID" value="GAV53614.1"/>
    <property type="molecule type" value="Genomic_DNA"/>
</dbReference>
<dbReference type="Pfam" id="PF10181">
    <property type="entry name" value="PIG-H"/>
    <property type="match status" value="1"/>
</dbReference>
<proteinExistence type="inferred from homology"/>
<protein>
    <recommendedName>
        <fullName evidence="3">Phosphatidylinositol N-acetylglucosaminyltransferase subunit H conserved domain-containing protein</fullName>
    </recommendedName>
</protein>
<evidence type="ECO:0000256" key="2">
    <source>
        <dbReference type="ARBA" id="ARBA00009610"/>
    </source>
</evidence>
<evidence type="ECO:0000313" key="4">
    <source>
        <dbReference type="EMBL" id="GAV53614.1"/>
    </source>
</evidence>
<reference evidence="4 5" key="1">
    <citation type="submission" date="2016-08" db="EMBL/GenBank/DDBJ databases">
        <title>Draft genome sequence of allopolyploid Zygosaccharomyces rouxii.</title>
        <authorList>
            <person name="Watanabe J."/>
            <person name="Uehara K."/>
            <person name="Mogi Y."/>
            <person name="Tsukioka Y."/>
        </authorList>
    </citation>
    <scope>NUCLEOTIDE SEQUENCE [LARGE SCALE GENOMIC DNA]</scope>
    <source>
        <strain evidence="4 5">NBRC 110957</strain>
    </source>
</reference>
<evidence type="ECO:0000256" key="1">
    <source>
        <dbReference type="ARBA" id="ARBA00004687"/>
    </source>
</evidence>
<name>A0A1Q3ACW5_ZYGRO</name>
<dbReference type="AlphaFoldDB" id="A0A1Q3ACW5"/>
<dbReference type="InterPro" id="IPR019328">
    <property type="entry name" value="PIGH-H_dom"/>
</dbReference>
<comment type="caution">
    <text evidence="4">The sequence shown here is derived from an EMBL/GenBank/DDBJ whole genome shotgun (WGS) entry which is preliminary data.</text>
</comment>
<sequence length="195" mass="22937">MKPQKSFIKNQRYSISIEKDDKETFVKFTVIPSSYTLKSAVNFLLLIALNSIVVRSFLEKFELTFYKALMFRMSLFFVTSMMLRKPTIESMTVIRNYGVQMTKMNGLVVCPNSWTEPWIKRSDFLPRDTVVDIIINEGFVKNQQVIFYLAILVKEAKRLTLLFSSTRLRLKDQRAVYNMARNCLFDKKKPFHTDI</sequence>
<dbReference type="Proteomes" id="UP000187013">
    <property type="component" value="Unassembled WGS sequence"/>
</dbReference>
<dbReference type="GO" id="GO:0006506">
    <property type="term" value="P:GPI anchor biosynthetic process"/>
    <property type="evidence" value="ECO:0007669"/>
    <property type="project" value="UniProtKB-UniPathway"/>
</dbReference>
<comment type="pathway">
    <text evidence="1">Glycolipid biosynthesis; glycosylphosphatidylinositol-anchor biosynthesis.</text>
</comment>
<gene>
    <name evidence="4" type="ORF">ZYGR_0AK01160</name>
</gene>
<evidence type="ECO:0000313" key="5">
    <source>
        <dbReference type="Proteomes" id="UP000187013"/>
    </source>
</evidence>
<dbReference type="InterPro" id="IPR044215">
    <property type="entry name" value="PIG-H"/>
</dbReference>
<accession>A0A1Q3ACW5</accession>
<dbReference type="OrthoDB" id="6256716at2759"/>
<organism evidence="4 5">
    <name type="scientific">Zygosaccharomyces rouxii</name>
    <dbReference type="NCBI Taxonomy" id="4956"/>
    <lineage>
        <taxon>Eukaryota</taxon>
        <taxon>Fungi</taxon>
        <taxon>Dikarya</taxon>
        <taxon>Ascomycota</taxon>
        <taxon>Saccharomycotina</taxon>
        <taxon>Saccharomycetes</taxon>
        <taxon>Saccharomycetales</taxon>
        <taxon>Saccharomycetaceae</taxon>
        <taxon>Zygosaccharomyces</taxon>
    </lineage>
</organism>